<proteinExistence type="inferred from homology"/>
<keyword evidence="4" id="KW-0238">DNA-binding</keyword>
<evidence type="ECO:0000256" key="1">
    <source>
        <dbReference type="ARBA" id="ARBA00010641"/>
    </source>
</evidence>
<gene>
    <name evidence="8" type="primary">rpoE_1</name>
    <name evidence="8" type="ORF">TRIHO_23290</name>
</gene>
<reference evidence="8 9" key="1">
    <citation type="submission" date="2015-12" db="EMBL/GenBank/DDBJ databases">
        <title>Genome sequence of the marine Rhodobacteraceae strain O3.65, Candidatus Tritonibacter horizontis.</title>
        <authorList>
            <person name="Poehlein A."/>
            <person name="Giebel H.A."/>
            <person name="Voget S."/>
            <person name="Brinkhoff T."/>
        </authorList>
    </citation>
    <scope>NUCLEOTIDE SEQUENCE [LARGE SCALE GENOMIC DNA]</scope>
    <source>
        <strain evidence="8 9">O3.65</strain>
    </source>
</reference>
<keyword evidence="5" id="KW-0804">Transcription</keyword>
<dbReference type="SUPFAM" id="SSF88659">
    <property type="entry name" value="Sigma3 and sigma4 domains of RNA polymerase sigma factors"/>
    <property type="match status" value="1"/>
</dbReference>
<protein>
    <submittedName>
        <fullName evidence="8">ECF RNA polymerase sigma factor RpoE</fullName>
    </submittedName>
</protein>
<feature type="domain" description="RNA polymerase sigma factor 70 region 4 type 2" evidence="7">
    <location>
        <begin position="122"/>
        <end position="173"/>
    </location>
</feature>
<keyword evidence="9" id="KW-1185">Reference proteome</keyword>
<sequence>MMTDPAQDKGVLRRIGSGDRAAMKAFYMAYQRTVIAFARSRGMDEATSSDVVQDVMLDVWRTAHKYRGEASAKSWLLTIARNKIVDRVRKGARVEYVDEVPEAIDDTPNPEAITISVSEAGRVRACLDRLKAAHRTVMRLAFYEDLTYDEIADIEGVPSGTIKTRVFHAKKLLLRCLGTR</sequence>
<dbReference type="Gene3D" id="1.10.10.10">
    <property type="entry name" value="Winged helix-like DNA-binding domain superfamily/Winged helix DNA-binding domain"/>
    <property type="match status" value="1"/>
</dbReference>
<dbReference type="InterPro" id="IPR039425">
    <property type="entry name" value="RNA_pol_sigma-70-like"/>
</dbReference>
<evidence type="ECO:0000313" key="9">
    <source>
        <dbReference type="Proteomes" id="UP000068382"/>
    </source>
</evidence>
<feature type="domain" description="RNA polymerase sigma-70 region 2" evidence="6">
    <location>
        <begin position="26"/>
        <end position="93"/>
    </location>
</feature>
<dbReference type="InterPro" id="IPR013325">
    <property type="entry name" value="RNA_pol_sigma_r2"/>
</dbReference>
<dbReference type="InterPro" id="IPR013324">
    <property type="entry name" value="RNA_pol_sigma_r3/r4-like"/>
</dbReference>
<evidence type="ECO:0000256" key="2">
    <source>
        <dbReference type="ARBA" id="ARBA00023015"/>
    </source>
</evidence>
<keyword evidence="2" id="KW-0805">Transcription regulation</keyword>
<dbReference type="InterPro" id="IPR007627">
    <property type="entry name" value="RNA_pol_sigma70_r2"/>
</dbReference>
<evidence type="ECO:0000259" key="6">
    <source>
        <dbReference type="Pfam" id="PF04542"/>
    </source>
</evidence>
<comment type="caution">
    <text evidence="8">The sequence shown here is derived from an EMBL/GenBank/DDBJ whole genome shotgun (WGS) entry which is preliminary data.</text>
</comment>
<dbReference type="Pfam" id="PF08281">
    <property type="entry name" value="Sigma70_r4_2"/>
    <property type="match status" value="1"/>
</dbReference>
<dbReference type="InterPro" id="IPR014284">
    <property type="entry name" value="RNA_pol_sigma-70_dom"/>
</dbReference>
<comment type="similarity">
    <text evidence="1">Belongs to the sigma-70 factor family. ECF subfamily.</text>
</comment>
<dbReference type="CDD" id="cd06171">
    <property type="entry name" value="Sigma70_r4"/>
    <property type="match status" value="1"/>
</dbReference>
<dbReference type="Proteomes" id="UP000068382">
    <property type="component" value="Unassembled WGS sequence"/>
</dbReference>
<evidence type="ECO:0000256" key="3">
    <source>
        <dbReference type="ARBA" id="ARBA00023082"/>
    </source>
</evidence>
<dbReference type="EMBL" id="LPUY01000065">
    <property type="protein sequence ID" value="KUP92878.1"/>
    <property type="molecule type" value="Genomic_DNA"/>
</dbReference>
<dbReference type="InterPro" id="IPR013249">
    <property type="entry name" value="RNA_pol_sigma70_r4_t2"/>
</dbReference>
<dbReference type="PANTHER" id="PTHR43133:SF8">
    <property type="entry name" value="RNA POLYMERASE SIGMA FACTOR HI_1459-RELATED"/>
    <property type="match status" value="1"/>
</dbReference>
<dbReference type="PANTHER" id="PTHR43133">
    <property type="entry name" value="RNA POLYMERASE ECF-TYPE SIGMA FACTO"/>
    <property type="match status" value="1"/>
</dbReference>
<evidence type="ECO:0000256" key="5">
    <source>
        <dbReference type="ARBA" id="ARBA00023163"/>
    </source>
</evidence>
<dbReference type="GO" id="GO:0016987">
    <property type="term" value="F:sigma factor activity"/>
    <property type="evidence" value="ECO:0007669"/>
    <property type="project" value="UniProtKB-KW"/>
</dbReference>
<dbReference type="InterPro" id="IPR036388">
    <property type="entry name" value="WH-like_DNA-bd_sf"/>
</dbReference>
<dbReference type="GO" id="GO:0003677">
    <property type="term" value="F:DNA binding"/>
    <property type="evidence" value="ECO:0007669"/>
    <property type="project" value="UniProtKB-KW"/>
</dbReference>
<organism evidence="8 9">
    <name type="scientific">Tritonibacter horizontis</name>
    <dbReference type="NCBI Taxonomy" id="1768241"/>
    <lineage>
        <taxon>Bacteria</taxon>
        <taxon>Pseudomonadati</taxon>
        <taxon>Pseudomonadota</taxon>
        <taxon>Alphaproteobacteria</taxon>
        <taxon>Rhodobacterales</taxon>
        <taxon>Paracoccaceae</taxon>
        <taxon>Tritonibacter</taxon>
    </lineage>
</organism>
<dbReference type="Gene3D" id="1.10.1740.10">
    <property type="match status" value="1"/>
</dbReference>
<dbReference type="NCBIfam" id="TIGR02937">
    <property type="entry name" value="sigma70-ECF"/>
    <property type="match status" value="1"/>
</dbReference>
<evidence type="ECO:0000259" key="7">
    <source>
        <dbReference type="Pfam" id="PF08281"/>
    </source>
</evidence>
<dbReference type="SUPFAM" id="SSF88946">
    <property type="entry name" value="Sigma2 domain of RNA polymerase sigma factors"/>
    <property type="match status" value="1"/>
</dbReference>
<accession>A0A132BWX9</accession>
<dbReference type="RefSeq" id="WP_232367773.1">
    <property type="nucleotide sequence ID" value="NZ_LPUY01000065.1"/>
</dbReference>
<evidence type="ECO:0000313" key="8">
    <source>
        <dbReference type="EMBL" id="KUP92878.1"/>
    </source>
</evidence>
<name>A0A132BWX9_9RHOB</name>
<evidence type="ECO:0000256" key="4">
    <source>
        <dbReference type="ARBA" id="ARBA00023125"/>
    </source>
</evidence>
<dbReference type="AlphaFoldDB" id="A0A132BWX9"/>
<keyword evidence="3" id="KW-0731">Sigma factor</keyword>
<dbReference type="Pfam" id="PF04542">
    <property type="entry name" value="Sigma70_r2"/>
    <property type="match status" value="1"/>
</dbReference>
<dbReference type="GO" id="GO:0006352">
    <property type="term" value="P:DNA-templated transcription initiation"/>
    <property type="evidence" value="ECO:0007669"/>
    <property type="project" value="InterPro"/>
</dbReference>